<name>A0A7X5APC9_9GAMM</name>
<keyword evidence="1" id="KW-0808">Transferase</keyword>
<dbReference type="EMBL" id="WUTT01000001">
    <property type="protein sequence ID" value="NAW35000.1"/>
    <property type="molecule type" value="Genomic_DNA"/>
</dbReference>
<gene>
    <name evidence="1" type="ORF">GRB96_11300</name>
</gene>
<comment type="caution">
    <text evidence="1">The sequence shown here is derived from an EMBL/GenBank/DDBJ whole genome shotgun (WGS) entry which is preliminary data.</text>
</comment>
<evidence type="ECO:0000313" key="2">
    <source>
        <dbReference type="Proteomes" id="UP000487929"/>
    </source>
</evidence>
<dbReference type="Proteomes" id="UP000487929">
    <property type="component" value="Unassembled WGS sequence"/>
</dbReference>
<protein>
    <submittedName>
        <fullName evidence="1">Glutamate 5-kinase</fullName>
    </submittedName>
</protein>
<reference evidence="1 2" key="1">
    <citation type="submission" date="2019-12" db="EMBL/GenBank/DDBJ databases">
        <title>Draft genome sequencing of Halomonas alimentaria DSM 15356.</title>
        <authorList>
            <person name="Pandiyan K."/>
            <person name="Kushwaha P."/>
            <person name="Gowdham M."/>
            <person name="Chakdar H."/>
            <person name="Singh A."/>
            <person name="Kumar M."/>
            <person name="Saxena A.K."/>
        </authorList>
    </citation>
    <scope>NUCLEOTIDE SEQUENCE [LARGE SCALE GENOMIC DNA]</scope>
    <source>
        <strain evidence="1 2">DSM 15356</strain>
    </source>
</reference>
<dbReference type="GO" id="GO:0016301">
    <property type="term" value="F:kinase activity"/>
    <property type="evidence" value="ECO:0007669"/>
    <property type="project" value="UniProtKB-KW"/>
</dbReference>
<evidence type="ECO:0000313" key="1">
    <source>
        <dbReference type="EMBL" id="NAW35000.1"/>
    </source>
</evidence>
<keyword evidence="2" id="KW-1185">Reference proteome</keyword>
<sequence length="117" mass="12811">MGLKADLEESLAEAFDTDLADAVSEFSGVHMGEVVYDPVEMEYTAEETPFSGRGVFTDYTLWELDTLGIPATDVKLICLANEIDRVPEVDDKIEDLAVKSVERDPVSATLEIQLGVV</sequence>
<proteinExistence type="predicted"/>
<dbReference type="AlphaFoldDB" id="A0A7X5APC9"/>
<dbReference type="OrthoDB" id="6571023at2"/>
<dbReference type="RefSeq" id="WP_161432235.1">
    <property type="nucleotide sequence ID" value="NZ_WUTT01000001.1"/>
</dbReference>
<keyword evidence="1" id="KW-0418">Kinase</keyword>
<accession>A0A7X5APC9</accession>
<organism evidence="1 2">
    <name type="scientific">Halomonas alimentaria</name>
    <dbReference type="NCBI Taxonomy" id="147248"/>
    <lineage>
        <taxon>Bacteria</taxon>
        <taxon>Pseudomonadati</taxon>
        <taxon>Pseudomonadota</taxon>
        <taxon>Gammaproteobacteria</taxon>
        <taxon>Oceanospirillales</taxon>
        <taxon>Halomonadaceae</taxon>
        <taxon>Halomonas</taxon>
    </lineage>
</organism>